<organism evidence="2 3">
    <name type="scientific">Pseudomonas juntendi</name>
    <dbReference type="NCBI Taxonomy" id="2666183"/>
    <lineage>
        <taxon>Bacteria</taxon>
        <taxon>Pseudomonadati</taxon>
        <taxon>Pseudomonadota</taxon>
        <taxon>Gammaproteobacteria</taxon>
        <taxon>Pseudomonadales</taxon>
        <taxon>Pseudomonadaceae</taxon>
        <taxon>Pseudomonas</taxon>
    </lineage>
</organism>
<name>A0A7W2QX44_9PSED</name>
<comment type="caution">
    <text evidence="2">The sequence shown here is derived from an EMBL/GenBank/DDBJ whole genome shotgun (WGS) entry which is preliminary data.</text>
</comment>
<protein>
    <submittedName>
        <fullName evidence="2">Bro-N domain-containing protein</fullName>
    </submittedName>
</protein>
<dbReference type="EMBL" id="JACGCZ010000101">
    <property type="protein sequence ID" value="MBA6145858.1"/>
    <property type="molecule type" value="Genomic_DNA"/>
</dbReference>
<dbReference type="AlphaFoldDB" id="A0A7W2QX44"/>
<evidence type="ECO:0000313" key="3">
    <source>
        <dbReference type="Proteomes" id="UP000590738"/>
    </source>
</evidence>
<sequence length="264" mass="29171">MLVNISIFNFRKANVRVVTEDNGTPWFVGKDVCDLLGYANASKAMGDHCRGVTKRYPILDSLGRTQEARVLSEGDTLRLIVNSTMPAAQEFESWVFDEVLPAIRRTGTYTISSTPALPSANDGAILIESITRTMNLAPSATLAMYQRLAAKIGQADLLPVYSTDAPDGDVSSHTTAALSTLIKKYEIATNSRKVYLQMQASGLVERKQRPSKTKGIKEFWALTDAGLAYGKNVTNPSNQLEVQVHIYESKFEQLIEHLELRSQK</sequence>
<proteinExistence type="predicted"/>
<dbReference type="PANTHER" id="PTHR36180">
    <property type="entry name" value="DNA-BINDING PROTEIN-RELATED-RELATED"/>
    <property type="match status" value="1"/>
</dbReference>
<dbReference type="SMART" id="SM01040">
    <property type="entry name" value="Bro-N"/>
    <property type="match status" value="1"/>
</dbReference>
<dbReference type="InterPro" id="IPR003497">
    <property type="entry name" value="BRO_N_domain"/>
</dbReference>
<dbReference type="Proteomes" id="UP000590738">
    <property type="component" value="Unassembled WGS sequence"/>
</dbReference>
<evidence type="ECO:0000259" key="1">
    <source>
        <dbReference type="PROSITE" id="PS51750"/>
    </source>
</evidence>
<evidence type="ECO:0000313" key="2">
    <source>
        <dbReference type="EMBL" id="MBA6145858.1"/>
    </source>
</evidence>
<reference evidence="2 3" key="1">
    <citation type="submission" date="2020-07" db="EMBL/GenBank/DDBJ databases">
        <title>Diversity of carbapenemase encoding genes among Pseudomonas putida group clinical isolates in a tertiary Brazilian hospital.</title>
        <authorList>
            <person name="Alberto-Lei F."/>
            <person name="Nodari C.S."/>
            <person name="Streling A.P."/>
            <person name="Paulino J.T."/>
            <person name="Bessa-Neto F.O."/>
            <person name="Cayo R."/>
            <person name="Gales A.C."/>
        </authorList>
    </citation>
    <scope>NUCLEOTIDE SEQUENCE [LARGE SCALE GENOMIC DNA]</scope>
    <source>
        <strain evidence="2 3">12273</strain>
    </source>
</reference>
<dbReference type="PROSITE" id="PS51750">
    <property type="entry name" value="BRO_N"/>
    <property type="match status" value="1"/>
</dbReference>
<dbReference type="Pfam" id="PF02498">
    <property type="entry name" value="Bro-N"/>
    <property type="match status" value="1"/>
</dbReference>
<accession>A0A7W2QX44</accession>
<dbReference type="PANTHER" id="PTHR36180:SF2">
    <property type="entry name" value="BRO FAMILY PROTEIN"/>
    <property type="match status" value="1"/>
</dbReference>
<gene>
    <name evidence="2" type="ORF">H4B97_25895</name>
</gene>
<feature type="domain" description="Bro-N" evidence="1">
    <location>
        <begin position="2"/>
        <end position="107"/>
    </location>
</feature>